<keyword evidence="1" id="KW-1133">Transmembrane helix</keyword>
<evidence type="ECO:0000256" key="1">
    <source>
        <dbReference type="SAM" id="Phobius"/>
    </source>
</evidence>
<dbReference type="AlphaFoldDB" id="A0A653QV32"/>
<evidence type="ECO:0000313" key="2">
    <source>
        <dbReference type="EMBL" id="VXB46161.1"/>
    </source>
</evidence>
<sequence length="56" mass="6291">MSFHNFVAVLNKPTLMTRVNVNENRKEPVLAKALKFTIVVAVIGILLCVLFMAFDI</sequence>
<dbReference type="Proteomes" id="UP000430202">
    <property type="component" value="Unassembled WGS sequence"/>
</dbReference>
<feature type="transmembrane region" description="Helical" evidence="1">
    <location>
        <begin position="33"/>
        <end position="54"/>
    </location>
</feature>
<proteinExistence type="predicted"/>
<keyword evidence="1" id="KW-0472">Membrane</keyword>
<organism evidence="2 3">
    <name type="scientific">Maribacter litoralis</name>
    <dbReference type="NCBI Taxonomy" id="2059726"/>
    <lineage>
        <taxon>Bacteria</taxon>
        <taxon>Pseudomonadati</taxon>
        <taxon>Bacteroidota</taxon>
        <taxon>Flavobacteriia</taxon>
        <taxon>Flavobacteriales</taxon>
        <taxon>Flavobacteriaceae</taxon>
        <taxon>Maribacter</taxon>
    </lineage>
</organism>
<keyword evidence="1" id="KW-0812">Transmembrane</keyword>
<gene>
    <name evidence="2" type="ORF">MARI151_20662</name>
</gene>
<protein>
    <submittedName>
        <fullName evidence="2">Uncharacterized protein</fullName>
    </submittedName>
</protein>
<evidence type="ECO:0000313" key="3">
    <source>
        <dbReference type="Proteomes" id="UP000430202"/>
    </source>
</evidence>
<reference evidence="2 3" key="1">
    <citation type="submission" date="2019-10" db="EMBL/GenBank/DDBJ databases">
        <authorList>
            <person name="Karimi E."/>
        </authorList>
    </citation>
    <scope>NUCLEOTIDE SEQUENCE [LARGE SCALE GENOMIC DNA]</scope>
    <source>
        <strain evidence="2">Maribacter sp. 151</strain>
    </source>
</reference>
<accession>A0A653QV32</accession>
<dbReference type="EMBL" id="CABWLR010000002">
    <property type="protein sequence ID" value="VXB46161.1"/>
    <property type="molecule type" value="Genomic_DNA"/>
</dbReference>
<name>A0A653QV32_9FLAO</name>
<keyword evidence="3" id="KW-1185">Reference proteome</keyword>